<keyword evidence="12" id="KW-1185">Reference proteome</keyword>
<evidence type="ECO:0000256" key="4">
    <source>
        <dbReference type="ARBA" id="ARBA00022824"/>
    </source>
</evidence>
<dbReference type="GO" id="GO:0015031">
    <property type="term" value="P:protein transport"/>
    <property type="evidence" value="ECO:0007669"/>
    <property type="project" value="UniProtKB-KW"/>
</dbReference>
<comment type="similarity">
    <text evidence="1 9">Belongs to the YIF1 family.</text>
</comment>
<dbReference type="HOGENOM" id="CLU_047877_2_0_1"/>
<evidence type="ECO:0000256" key="1">
    <source>
        <dbReference type="ARBA" id="ARBA00009727"/>
    </source>
</evidence>
<keyword evidence="7 9" id="KW-0333">Golgi apparatus</keyword>
<dbReference type="GO" id="GO:0006888">
    <property type="term" value="P:endoplasmic reticulum to Golgi vesicle-mediated transport"/>
    <property type="evidence" value="ECO:0007669"/>
    <property type="project" value="UniProtKB-UniRule"/>
</dbReference>
<accession>A0A0D2BD06</accession>
<dbReference type="GO" id="GO:0000139">
    <property type="term" value="C:Golgi membrane"/>
    <property type="evidence" value="ECO:0007669"/>
    <property type="project" value="UniProtKB-SubCell"/>
</dbReference>
<dbReference type="Pfam" id="PF03878">
    <property type="entry name" value="YIF1"/>
    <property type="match status" value="1"/>
</dbReference>
<evidence type="ECO:0000256" key="2">
    <source>
        <dbReference type="ARBA" id="ARBA00022448"/>
    </source>
</evidence>
<feature type="transmembrane region" description="Helical" evidence="9">
    <location>
        <begin position="243"/>
        <end position="261"/>
    </location>
</feature>
<evidence type="ECO:0000256" key="10">
    <source>
        <dbReference type="SAM" id="MobiDB-lite"/>
    </source>
</evidence>
<feature type="transmembrane region" description="Helical" evidence="9">
    <location>
        <begin position="180"/>
        <end position="198"/>
    </location>
</feature>
<keyword evidence="8 9" id="KW-0472">Membrane</keyword>
<evidence type="ECO:0000313" key="12">
    <source>
        <dbReference type="Proteomes" id="UP000053259"/>
    </source>
</evidence>
<protein>
    <recommendedName>
        <fullName evidence="9">Protein YIF1</fullName>
    </recommendedName>
</protein>
<organism evidence="11 12">
    <name type="scientific">Verruconis gallopava</name>
    <dbReference type="NCBI Taxonomy" id="253628"/>
    <lineage>
        <taxon>Eukaryota</taxon>
        <taxon>Fungi</taxon>
        <taxon>Dikarya</taxon>
        <taxon>Ascomycota</taxon>
        <taxon>Pezizomycotina</taxon>
        <taxon>Dothideomycetes</taxon>
        <taxon>Pleosporomycetidae</taxon>
        <taxon>Venturiales</taxon>
        <taxon>Sympoventuriaceae</taxon>
        <taxon>Verruconis</taxon>
    </lineage>
</organism>
<feature type="compositionally biased region" description="Polar residues" evidence="10">
    <location>
        <begin position="40"/>
        <end position="49"/>
    </location>
</feature>
<dbReference type="STRING" id="253628.A0A0D2BD06"/>
<keyword evidence="6 9" id="KW-1133">Transmembrane helix</keyword>
<feature type="region of interest" description="Disordered" evidence="10">
    <location>
        <begin position="1"/>
        <end position="49"/>
    </location>
</feature>
<dbReference type="PANTHER" id="PTHR14083">
    <property type="entry name" value="YIP1 INTERACTING FACTOR HOMOLOG YIF1 PROTEIN"/>
    <property type="match status" value="1"/>
</dbReference>
<dbReference type="GeneID" id="27308206"/>
<keyword evidence="5 9" id="KW-0653">Protein transport</keyword>
<keyword evidence="4 9" id="KW-0256">Endoplasmic reticulum</keyword>
<keyword evidence="3 9" id="KW-0812">Transmembrane</keyword>
<dbReference type="GO" id="GO:0030134">
    <property type="term" value="C:COPII-coated ER to Golgi transport vesicle"/>
    <property type="evidence" value="ECO:0007669"/>
    <property type="project" value="TreeGrafter"/>
</dbReference>
<dbReference type="EMBL" id="KN847529">
    <property type="protein sequence ID" value="KIW09324.1"/>
    <property type="molecule type" value="Genomic_DNA"/>
</dbReference>
<dbReference type="RefSeq" id="XP_016219193.1">
    <property type="nucleotide sequence ID" value="XM_016352936.1"/>
</dbReference>
<comment type="function">
    <text evidence="9">Has a role in transport between endoplasmic reticulum and Golgi.</text>
</comment>
<keyword evidence="2 9" id="KW-0813">Transport</keyword>
<comment type="subcellular location">
    <subcellularLocation>
        <location evidence="9">Endoplasmic reticulum membrane</location>
        <topology evidence="9">Multi-pass membrane protein</topology>
    </subcellularLocation>
    <subcellularLocation>
        <location evidence="9">Golgi apparatus membrane</location>
        <topology evidence="9">Multi-pass membrane protein</topology>
    </subcellularLocation>
</comment>
<dbReference type="PANTHER" id="PTHR14083:SF0">
    <property type="entry name" value="YIP1D-INTERACTING FACTOR 1, ISOFORM C"/>
    <property type="match status" value="1"/>
</dbReference>
<dbReference type="VEuPathDB" id="FungiDB:PV09_00233"/>
<name>A0A0D2BD06_9PEZI</name>
<evidence type="ECO:0000313" key="11">
    <source>
        <dbReference type="EMBL" id="KIW09324.1"/>
    </source>
</evidence>
<dbReference type="GO" id="GO:0005793">
    <property type="term" value="C:endoplasmic reticulum-Golgi intermediate compartment"/>
    <property type="evidence" value="ECO:0007669"/>
    <property type="project" value="UniProtKB-UniRule"/>
</dbReference>
<evidence type="ECO:0000256" key="6">
    <source>
        <dbReference type="ARBA" id="ARBA00022989"/>
    </source>
</evidence>
<evidence type="ECO:0000256" key="9">
    <source>
        <dbReference type="RuleBase" id="RU368073"/>
    </source>
</evidence>
<evidence type="ECO:0000256" key="7">
    <source>
        <dbReference type="ARBA" id="ARBA00023034"/>
    </source>
</evidence>
<dbReference type="FunCoup" id="A0A0D2BD06">
    <property type="interactions" value="501"/>
</dbReference>
<feature type="transmembrane region" description="Helical" evidence="9">
    <location>
        <begin position="210"/>
        <end position="231"/>
    </location>
</feature>
<proteinExistence type="inferred from homology"/>
<sequence>MQRPTFSSVPPAHSPPLHHPVPQHISQVPNMRSPPPPAPQSTSHEQQNYAYGGSGFIQPPFGGFINESTAQMGVQMAEKYMDQQFSRYVNVSALKNLFNVSNSYVINKLLIILLPWRHKPWARKQASFGSSETVQYLPPREDVNSPDAYIPTMGVVTYVLLSVLLAGLRGAFDPALLSSVLTWAFLMIGLEIMILNLAKYFLSINSVSSLLDLISYAGYKFVGINVTILLAEIYNRGGGTGGWFGWAVFLYTYNANAFFLLRSLRYVLLPQDSGAPGVAYGPGVSSRSLKQSRTYALAGYAYLAQFFFMYILSNNV</sequence>
<reference evidence="11 12" key="1">
    <citation type="submission" date="2015-01" db="EMBL/GenBank/DDBJ databases">
        <title>The Genome Sequence of Ochroconis gallopava CBS43764.</title>
        <authorList>
            <consortium name="The Broad Institute Genomics Platform"/>
            <person name="Cuomo C."/>
            <person name="de Hoog S."/>
            <person name="Gorbushina A."/>
            <person name="Stielow B."/>
            <person name="Teixiera M."/>
            <person name="Abouelleil A."/>
            <person name="Chapman S.B."/>
            <person name="Priest M."/>
            <person name="Young S.K."/>
            <person name="Wortman J."/>
            <person name="Nusbaum C."/>
            <person name="Birren B."/>
        </authorList>
    </citation>
    <scope>NUCLEOTIDE SEQUENCE [LARGE SCALE GENOMIC DNA]</scope>
    <source>
        <strain evidence="11 12">CBS 43764</strain>
    </source>
</reference>
<evidence type="ECO:0000256" key="5">
    <source>
        <dbReference type="ARBA" id="ARBA00022927"/>
    </source>
</evidence>
<dbReference type="OrthoDB" id="337750at2759"/>
<evidence type="ECO:0000256" key="8">
    <source>
        <dbReference type="ARBA" id="ARBA00023136"/>
    </source>
</evidence>
<feature type="transmembrane region" description="Helical" evidence="9">
    <location>
        <begin position="148"/>
        <end position="168"/>
    </location>
</feature>
<dbReference type="GO" id="GO:0005789">
    <property type="term" value="C:endoplasmic reticulum membrane"/>
    <property type="evidence" value="ECO:0007669"/>
    <property type="project" value="UniProtKB-SubCell"/>
</dbReference>
<feature type="transmembrane region" description="Helical" evidence="9">
    <location>
        <begin position="295"/>
        <end position="313"/>
    </location>
</feature>
<dbReference type="InterPro" id="IPR005578">
    <property type="entry name" value="Yif1_fam"/>
</dbReference>
<dbReference type="Proteomes" id="UP000053259">
    <property type="component" value="Unassembled WGS sequence"/>
</dbReference>
<gene>
    <name evidence="11" type="ORF">PV09_00233</name>
</gene>
<evidence type="ECO:0000256" key="3">
    <source>
        <dbReference type="ARBA" id="ARBA00022692"/>
    </source>
</evidence>
<dbReference type="InParanoid" id="A0A0D2BD06"/>
<dbReference type="AlphaFoldDB" id="A0A0D2BD06"/>